<name>A0AAV1LI58_9NEOP</name>
<dbReference type="Proteomes" id="UP001314205">
    <property type="component" value="Unassembled WGS sequence"/>
</dbReference>
<sequence length="223" mass="25888">MGKPKYDPPTPSFPYKIPRRYNMLSVPKRYVVDTGEGLPTLSTTGVRISALKAHISDRVNDASWPYIRRLLHTKRAYKNRFSAERLERLDRMIEAANATMYSKLANCVLDLKKHDNKDVKKKRGWTESEWKKHMDYIGQIAGPKKDFRPPPLKRGPRKPIEALLPRLNEISVPPQFKVYKRLSQESNYRDPVKVPPNALKYVITDRVKKLAIPRVIPQPITFD</sequence>
<protein>
    <submittedName>
        <fullName evidence="1">Uncharacterized protein</fullName>
    </submittedName>
</protein>
<comment type="caution">
    <text evidence="1">The sequence shown here is derived from an EMBL/GenBank/DDBJ whole genome shotgun (WGS) entry which is preliminary data.</text>
</comment>
<dbReference type="AlphaFoldDB" id="A0AAV1LI58"/>
<dbReference type="InterPro" id="IPR006623">
    <property type="entry name" value="THEG"/>
</dbReference>
<proteinExistence type="predicted"/>
<accession>A0AAV1LI58</accession>
<evidence type="ECO:0000313" key="1">
    <source>
        <dbReference type="EMBL" id="CAK1594550.1"/>
    </source>
</evidence>
<reference evidence="1 2" key="1">
    <citation type="submission" date="2023-11" db="EMBL/GenBank/DDBJ databases">
        <authorList>
            <person name="Hedman E."/>
            <person name="Englund M."/>
            <person name="Stromberg M."/>
            <person name="Nyberg Akerstrom W."/>
            <person name="Nylinder S."/>
            <person name="Jareborg N."/>
            <person name="Kallberg Y."/>
            <person name="Kronander E."/>
        </authorList>
    </citation>
    <scope>NUCLEOTIDE SEQUENCE [LARGE SCALE GENOMIC DNA]</scope>
</reference>
<evidence type="ECO:0000313" key="2">
    <source>
        <dbReference type="Proteomes" id="UP001314205"/>
    </source>
</evidence>
<organism evidence="1 2">
    <name type="scientific">Parnassius mnemosyne</name>
    <name type="common">clouded apollo</name>
    <dbReference type="NCBI Taxonomy" id="213953"/>
    <lineage>
        <taxon>Eukaryota</taxon>
        <taxon>Metazoa</taxon>
        <taxon>Ecdysozoa</taxon>
        <taxon>Arthropoda</taxon>
        <taxon>Hexapoda</taxon>
        <taxon>Insecta</taxon>
        <taxon>Pterygota</taxon>
        <taxon>Neoptera</taxon>
        <taxon>Endopterygota</taxon>
        <taxon>Lepidoptera</taxon>
        <taxon>Glossata</taxon>
        <taxon>Ditrysia</taxon>
        <taxon>Papilionoidea</taxon>
        <taxon>Papilionidae</taxon>
        <taxon>Parnassiinae</taxon>
        <taxon>Parnassini</taxon>
        <taxon>Parnassius</taxon>
        <taxon>Driopa</taxon>
    </lineage>
</organism>
<gene>
    <name evidence="1" type="ORF">PARMNEM_LOCUS14162</name>
</gene>
<dbReference type="Pfam" id="PF14912">
    <property type="entry name" value="THEG"/>
    <property type="match status" value="1"/>
</dbReference>
<dbReference type="EMBL" id="CAVLGL010000090">
    <property type="protein sequence ID" value="CAK1594550.1"/>
    <property type="molecule type" value="Genomic_DNA"/>
</dbReference>
<keyword evidence="2" id="KW-1185">Reference proteome</keyword>